<protein>
    <submittedName>
        <fullName evidence="1">PIN domain protein</fullName>
    </submittedName>
</protein>
<organism evidence="1 2">
    <name type="scientific">Caballeronia terrestris</name>
    <dbReference type="NCBI Taxonomy" id="1226301"/>
    <lineage>
        <taxon>Bacteria</taxon>
        <taxon>Pseudomonadati</taxon>
        <taxon>Pseudomonadota</taxon>
        <taxon>Betaproteobacteria</taxon>
        <taxon>Burkholderiales</taxon>
        <taxon>Burkholderiaceae</taxon>
        <taxon>Caballeronia</taxon>
    </lineage>
</organism>
<evidence type="ECO:0000313" key="1">
    <source>
        <dbReference type="EMBL" id="SAL73304.1"/>
    </source>
</evidence>
<gene>
    <name evidence="1" type="ORF">AWB67_04421</name>
</gene>
<accession>A0A158JWE6</accession>
<proteinExistence type="predicted"/>
<comment type="caution">
    <text evidence="1">The sequence shown here is derived from an EMBL/GenBank/DDBJ whole genome shotgun (WGS) entry which is preliminary data.</text>
</comment>
<reference evidence="1" key="1">
    <citation type="submission" date="2016-01" db="EMBL/GenBank/DDBJ databases">
        <authorList>
            <person name="Peeters C."/>
        </authorList>
    </citation>
    <scope>NUCLEOTIDE SEQUENCE [LARGE SCALE GENOMIC DNA]</scope>
    <source>
        <strain evidence="1">LMG 22937</strain>
    </source>
</reference>
<evidence type="ECO:0000313" key="2">
    <source>
        <dbReference type="Proteomes" id="UP000054925"/>
    </source>
</evidence>
<dbReference type="EMBL" id="FCOL02000029">
    <property type="protein sequence ID" value="SAL73304.1"/>
    <property type="molecule type" value="Genomic_DNA"/>
</dbReference>
<keyword evidence="2" id="KW-1185">Reference proteome</keyword>
<name>A0A158JWE6_9BURK</name>
<dbReference type="Proteomes" id="UP000054925">
    <property type="component" value="Unassembled WGS sequence"/>
</dbReference>
<dbReference type="AlphaFoldDB" id="A0A158JWE6"/>
<sequence length="50" mass="5342">MEGAQGVRIDQGGFADCLIERTCHDAICKYTATLDTKAAKLAGLPLIKYA</sequence>